<evidence type="ECO:0000313" key="1">
    <source>
        <dbReference type="EMBL" id="OOW64350.1"/>
    </source>
</evidence>
<gene>
    <name evidence="1" type="ORF">Xmlh_05150</name>
</gene>
<sequence>MLVYADDLSDDEWDGSYATRTDINVLLVMEGKTETDGGQVVGVIGAQSIRDTSGRKIPDDIRELMNQAEDRIGPLAWVSDDVFALPEHPRAERRV</sequence>
<organism evidence="1 2">
    <name type="scientific">Xanthomonas axonopodis pv. melhusii</name>
    <dbReference type="NCBI Taxonomy" id="487834"/>
    <lineage>
        <taxon>Bacteria</taxon>
        <taxon>Pseudomonadati</taxon>
        <taxon>Pseudomonadota</taxon>
        <taxon>Gammaproteobacteria</taxon>
        <taxon>Lysobacterales</taxon>
        <taxon>Lysobacteraceae</taxon>
        <taxon>Xanthomonas</taxon>
    </lineage>
</organism>
<dbReference type="AlphaFoldDB" id="A0A1T1NLT6"/>
<name>A0A1T1NLT6_9XANT</name>
<reference evidence="1 2" key="1">
    <citation type="submission" date="2015-12" db="EMBL/GenBank/DDBJ databases">
        <authorList>
            <person name="Shamseldin A."/>
            <person name="Moawad H."/>
            <person name="Abd El-Rahim W.M."/>
            <person name="Sadowsky M.J."/>
        </authorList>
    </citation>
    <scope>NUCLEOTIDE SEQUENCE [LARGE SCALE GENOMIC DNA]</scope>
    <source>
        <strain evidence="1 2">LMG9050</strain>
    </source>
</reference>
<proteinExistence type="predicted"/>
<dbReference type="Proteomes" id="UP000190559">
    <property type="component" value="Unassembled WGS sequence"/>
</dbReference>
<protein>
    <submittedName>
        <fullName evidence="1">Uncharacterized protein</fullName>
    </submittedName>
</protein>
<comment type="caution">
    <text evidence="1">The sequence shown here is derived from an EMBL/GenBank/DDBJ whole genome shotgun (WGS) entry which is preliminary data.</text>
</comment>
<accession>A0A1T1NLT6</accession>
<evidence type="ECO:0000313" key="2">
    <source>
        <dbReference type="Proteomes" id="UP000190559"/>
    </source>
</evidence>
<dbReference type="EMBL" id="LOJW01000080">
    <property type="protein sequence ID" value="OOW64350.1"/>
    <property type="molecule type" value="Genomic_DNA"/>
</dbReference>